<comment type="caution">
    <text evidence="8">The sequence shown here is derived from an EMBL/GenBank/DDBJ whole genome shotgun (WGS) entry which is preliminary data.</text>
</comment>
<evidence type="ECO:0000256" key="2">
    <source>
        <dbReference type="ARBA" id="ARBA00012758"/>
    </source>
</evidence>
<dbReference type="AlphaFoldDB" id="A0A2V3Y9B4"/>
<keyword evidence="4 5" id="KW-0326">Glycosidase</keyword>
<evidence type="ECO:0000256" key="5">
    <source>
        <dbReference type="RuleBase" id="RU362110"/>
    </source>
</evidence>
<dbReference type="GO" id="GO:0004564">
    <property type="term" value="F:beta-fructofuranosidase activity"/>
    <property type="evidence" value="ECO:0007669"/>
    <property type="project" value="UniProtKB-EC"/>
</dbReference>
<dbReference type="PANTHER" id="PTHR43101">
    <property type="entry name" value="BETA-FRUCTOSIDASE"/>
    <property type="match status" value="1"/>
</dbReference>
<dbReference type="Pfam" id="PF00251">
    <property type="entry name" value="Glyco_hydro_32N"/>
    <property type="match status" value="1"/>
</dbReference>
<dbReference type="Gene3D" id="2.60.120.560">
    <property type="entry name" value="Exo-inulinase, domain 1"/>
    <property type="match status" value="1"/>
</dbReference>
<dbReference type="Pfam" id="PF08244">
    <property type="entry name" value="Glyco_hydro_32C"/>
    <property type="match status" value="1"/>
</dbReference>
<dbReference type="InterPro" id="IPR013148">
    <property type="entry name" value="Glyco_hydro_32_N"/>
</dbReference>
<dbReference type="SMART" id="SM00640">
    <property type="entry name" value="Glyco_32"/>
    <property type="match status" value="1"/>
</dbReference>
<dbReference type="PANTHER" id="PTHR43101:SF1">
    <property type="entry name" value="BETA-FRUCTOSIDASE"/>
    <property type="match status" value="1"/>
</dbReference>
<dbReference type="CDD" id="cd08996">
    <property type="entry name" value="GH32_FFase"/>
    <property type="match status" value="1"/>
</dbReference>
<dbReference type="InterPro" id="IPR013320">
    <property type="entry name" value="ConA-like_dom_sf"/>
</dbReference>
<evidence type="ECO:0000256" key="4">
    <source>
        <dbReference type="ARBA" id="ARBA00023295"/>
    </source>
</evidence>
<evidence type="ECO:0000259" key="6">
    <source>
        <dbReference type="Pfam" id="PF00251"/>
    </source>
</evidence>
<accession>A0A2V3Y9B4</accession>
<organism evidence="8 9">
    <name type="scientific">Hungatella effluvii</name>
    <dbReference type="NCBI Taxonomy" id="1096246"/>
    <lineage>
        <taxon>Bacteria</taxon>
        <taxon>Bacillati</taxon>
        <taxon>Bacillota</taxon>
        <taxon>Clostridia</taxon>
        <taxon>Lachnospirales</taxon>
        <taxon>Lachnospiraceae</taxon>
        <taxon>Hungatella</taxon>
    </lineage>
</organism>
<evidence type="ECO:0000256" key="1">
    <source>
        <dbReference type="ARBA" id="ARBA00009902"/>
    </source>
</evidence>
<dbReference type="SUPFAM" id="SSF49899">
    <property type="entry name" value="Concanavalin A-like lectins/glucanases"/>
    <property type="match status" value="1"/>
</dbReference>
<name>A0A2V3Y9B4_9FIRM</name>
<dbReference type="RefSeq" id="WP_110322778.1">
    <property type="nucleotide sequence ID" value="NZ_QJKD01000004.1"/>
</dbReference>
<dbReference type="InterPro" id="IPR013189">
    <property type="entry name" value="Glyco_hydro_32_C"/>
</dbReference>
<evidence type="ECO:0000313" key="8">
    <source>
        <dbReference type="EMBL" id="PXX54469.1"/>
    </source>
</evidence>
<feature type="domain" description="Glycosyl hydrolase family 32 N-terminal" evidence="6">
    <location>
        <begin position="35"/>
        <end position="335"/>
    </location>
</feature>
<dbReference type="GeneID" id="86061312"/>
<gene>
    <name evidence="8" type="ORF">DFR60_104295</name>
</gene>
<dbReference type="InterPro" id="IPR001362">
    <property type="entry name" value="Glyco_hydro_32"/>
</dbReference>
<dbReference type="Gene3D" id="2.115.10.20">
    <property type="entry name" value="Glycosyl hydrolase domain, family 43"/>
    <property type="match status" value="1"/>
</dbReference>
<reference evidence="8 9" key="1">
    <citation type="submission" date="2018-05" db="EMBL/GenBank/DDBJ databases">
        <title>Genomic Encyclopedia of Type Strains, Phase IV (KMG-IV): sequencing the most valuable type-strain genomes for metagenomic binning, comparative biology and taxonomic classification.</title>
        <authorList>
            <person name="Goeker M."/>
        </authorList>
    </citation>
    <scope>NUCLEOTIDE SEQUENCE [LARGE SCALE GENOMIC DNA]</scope>
    <source>
        <strain evidence="8 9">DSM 24995</strain>
    </source>
</reference>
<protein>
    <recommendedName>
        <fullName evidence="2">beta-fructofuranosidase</fullName>
        <ecNumber evidence="2">3.2.1.26</ecNumber>
    </recommendedName>
</protein>
<evidence type="ECO:0000313" key="9">
    <source>
        <dbReference type="Proteomes" id="UP000248057"/>
    </source>
</evidence>
<sequence length="494" mass="56500">MGNINKNIEEAARATAYVMERHEEIKNNPLRQKYHFEVPAGWCNDPNGFSILGGKYHLFYQHMPYVSEPGDYKMYWGHAVSQNLVDWEDLPVALAPVDKCDGGGCWSGCALELDQKVYLIYTGLDARNGMQQGQCMAVSDDGIHFTKTEDSPILADTLCEADKKDFRDPYIWRQNGEWNMILGSTKDHFAQALLYRSNDLKNWRFINTMAESLGELGSVCECPNFFEIGGKHILFISPHGLNLRKSVYLTGDFDYPAGKFFWDTYGEIDWGMDYYAPQVIKDGNGRCIMIGWMNSWNWMPWCDGTYYTSEMGWCGGMALPRELHLDELGRLHFEPVQELKDYRTEPAEMVSETAGEDGISIETADNSHCEMIIDFNLKGTTAETIQLEVKSNEKEKVLVNLNLKFGEIEFDRSHTFDHLKSKRRCSFRSVSEAVCRIHVFIDSASVELFTDDYMTCMTNTVYVPENADRIKIRGIGGMVKILKVQSWAIKKIKI</sequence>
<dbReference type="Proteomes" id="UP000248057">
    <property type="component" value="Unassembled WGS sequence"/>
</dbReference>
<evidence type="ECO:0000259" key="7">
    <source>
        <dbReference type="Pfam" id="PF08244"/>
    </source>
</evidence>
<dbReference type="InterPro" id="IPR051214">
    <property type="entry name" value="GH32_Enzymes"/>
</dbReference>
<keyword evidence="9" id="KW-1185">Reference proteome</keyword>
<feature type="domain" description="Glycosyl hydrolase family 32 C-terminal" evidence="7">
    <location>
        <begin position="339"/>
        <end position="487"/>
    </location>
</feature>
<dbReference type="EMBL" id="QJKD01000004">
    <property type="protein sequence ID" value="PXX54469.1"/>
    <property type="molecule type" value="Genomic_DNA"/>
</dbReference>
<proteinExistence type="inferred from homology"/>
<evidence type="ECO:0000256" key="3">
    <source>
        <dbReference type="ARBA" id="ARBA00022801"/>
    </source>
</evidence>
<dbReference type="GO" id="GO:0005975">
    <property type="term" value="P:carbohydrate metabolic process"/>
    <property type="evidence" value="ECO:0007669"/>
    <property type="project" value="InterPro"/>
</dbReference>
<dbReference type="SUPFAM" id="SSF75005">
    <property type="entry name" value="Arabinanase/levansucrase/invertase"/>
    <property type="match status" value="1"/>
</dbReference>
<dbReference type="EC" id="3.2.1.26" evidence="2"/>
<comment type="similarity">
    <text evidence="1 5">Belongs to the glycosyl hydrolase 32 family.</text>
</comment>
<dbReference type="InterPro" id="IPR023296">
    <property type="entry name" value="Glyco_hydro_beta-prop_sf"/>
</dbReference>
<keyword evidence="3 5" id="KW-0378">Hydrolase</keyword>